<dbReference type="Proteomes" id="UP000824782">
    <property type="component" value="Unassembled WGS sequence"/>
</dbReference>
<dbReference type="AlphaFoldDB" id="A0AAV7AP34"/>
<evidence type="ECO:0000313" key="1">
    <source>
        <dbReference type="EMBL" id="KAG8563299.1"/>
    </source>
</evidence>
<sequence>MGLVLFKRKFIHYFHCDNYMDPQTKAKTPKWELGVGGCLSHLQWVISFQYVGLKIYSKKEVHDIATYMAMQNAGVGRYLLASLPFPGIWLND</sequence>
<comment type="caution">
    <text evidence="1">The sequence shown here is derived from an EMBL/GenBank/DDBJ whole genome shotgun (WGS) entry which is preliminary data.</text>
</comment>
<protein>
    <submittedName>
        <fullName evidence="1">Uncharacterized protein</fullName>
    </submittedName>
</protein>
<proteinExistence type="predicted"/>
<evidence type="ECO:0000313" key="2">
    <source>
        <dbReference type="Proteomes" id="UP000824782"/>
    </source>
</evidence>
<keyword evidence="2" id="KW-1185">Reference proteome</keyword>
<accession>A0AAV7AP34</accession>
<name>A0AAV7AP34_ENGPU</name>
<organism evidence="1 2">
    <name type="scientific">Engystomops pustulosus</name>
    <name type="common">Tungara frog</name>
    <name type="synonym">Physalaemus pustulosus</name>
    <dbReference type="NCBI Taxonomy" id="76066"/>
    <lineage>
        <taxon>Eukaryota</taxon>
        <taxon>Metazoa</taxon>
        <taxon>Chordata</taxon>
        <taxon>Craniata</taxon>
        <taxon>Vertebrata</taxon>
        <taxon>Euteleostomi</taxon>
        <taxon>Amphibia</taxon>
        <taxon>Batrachia</taxon>
        <taxon>Anura</taxon>
        <taxon>Neobatrachia</taxon>
        <taxon>Hyloidea</taxon>
        <taxon>Leptodactylidae</taxon>
        <taxon>Leiuperinae</taxon>
        <taxon>Engystomops</taxon>
    </lineage>
</organism>
<gene>
    <name evidence="1" type="ORF">GDO81_016010</name>
</gene>
<dbReference type="EMBL" id="WNYA01000007">
    <property type="protein sequence ID" value="KAG8563299.1"/>
    <property type="molecule type" value="Genomic_DNA"/>
</dbReference>
<reference evidence="1" key="1">
    <citation type="thesis" date="2020" institute="ProQuest LLC" country="789 East Eisenhower Parkway, Ann Arbor, MI, USA">
        <title>Comparative Genomics and Chromosome Evolution.</title>
        <authorList>
            <person name="Mudd A.B."/>
        </authorList>
    </citation>
    <scope>NUCLEOTIDE SEQUENCE</scope>
    <source>
        <strain evidence="1">237g6f4</strain>
        <tissue evidence="1">Blood</tissue>
    </source>
</reference>